<keyword evidence="1" id="KW-0812">Transmembrane</keyword>
<dbReference type="PATRIC" id="fig|1305731.5.peg.641"/>
<organism evidence="2 3">
    <name type="scientific">Marinobacter excellens HL-55</name>
    <dbReference type="NCBI Taxonomy" id="1305731"/>
    <lineage>
        <taxon>Bacteria</taxon>
        <taxon>Pseudomonadati</taxon>
        <taxon>Pseudomonadota</taxon>
        <taxon>Gammaproteobacteria</taxon>
        <taxon>Pseudomonadales</taxon>
        <taxon>Marinobacteraceae</taxon>
        <taxon>Marinobacter</taxon>
    </lineage>
</organism>
<keyword evidence="1" id="KW-1133">Transmembrane helix</keyword>
<dbReference type="Proteomes" id="UP000050416">
    <property type="component" value="Unassembled WGS sequence"/>
</dbReference>
<dbReference type="STRING" id="1305731.GCA_000934705_00902"/>
<reference evidence="2 3" key="1">
    <citation type="submission" date="2015-09" db="EMBL/GenBank/DDBJ databases">
        <title>Identification and resolution of microdiversity through metagenomic sequencing of parallel consortia.</title>
        <authorList>
            <person name="Nelson W.C."/>
            <person name="Romine M.F."/>
            <person name="Lindemann S.R."/>
        </authorList>
    </citation>
    <scope>NUCLEOTIDE SEQUENCE [LARGE SCALE GENOMIC DNA]</scope>
    <source>
        <strain evidence="2">HL-55</strain>
    </source>
</reference>
<dbReference type="OrthoDB" id="7067853at2"/>
<gene>
    <name evidence="2" type="ORF">HLUCCX14_10955</name>
</gene>
<dbReference type="EMBL" id="LJZQ01000016">
    <property type="protein sequence ID" value="KPQ28311.1"/>
    <property type="molecule type" value="Genomic_DNA"/>
</dbReference>
<comment type="caution">
    <text evidence="2">The sequence shown here is derived from an EMBL/GenBank/DDBJ whole genome shotgun (WGS) entry which is preliminary data.</text>
</comment>
<evidence type="ECO:0000313" key="3">
    <source>
        <dbReference type="Proteomes" id="UP000050416"/>
    </source>
</evidence>
<dbReference type="AlphaFoldDB" id="A0A0P7Z1N2"/>
<proteinExistence type="predicted"/>
<accession>A0A0P7Z1N2</accession>
<feature type="transmembrane region" description="Helical" evidence="1">
    <location>
        <begin position="30"/>
        <end position="52"/>
    </location>
</feature>
<name>A0A0P7Z1N2_9GAMM</name>
<evidence type="ECO:0000313" key="2">
    <source>
        <dbReference type="EMBL" id="KPQ28311.1"/>
    </source>
</evidence>
<sequence>MDEILVIAIGSGIVSLFLLTKVWRSNEHLAFKIAVSCVTVMPIVGPVFYFFVANNTPPQDRCLQNEGPRGEYAHRWLSVKPLYQDIIDEKKADDGAQHRENT</sequence>
<protein>
    <submittedName>
        <fullName evidence="2">Uncharacterized protein</fullName>
    </submittedName>
</protein>
<evidence type="ECO:0000256" key="1">
    <source>
        <dbReference type="SAM" id="Phobius"/>
    </source>
</evidence>
<keyword evidence="1" id="KW-0472">Membrane</keyword>
<feature type="transmembrane region" description="Helical" evidence="1">
    <location>
        <begin position="6"/>
        <end position="23"/>
    </location>
</feature>